<dbReference type="AlphaFoldDB" id="A0A2S8FFZ2"/>
<feature type="transmembrane region" description="Helical" evidence="1">
    <location>
        <begin position="47"/>
        <end position="68"/>
    </location>
</feature>
<keyword evidence="1" id="KW-1133">Transmembrane helix</keyword>
<gene>
    <name evidence="2" type="ORF">C5Y96_12035</name>
</gene>
<evidence type="ECO:0000313" key="3">
    <source>
        <dbReference type="Proteomes" id="UP000240009"/>
    </source>
</evidence>
<dbReference type="EMBL" id="PUIA01000037">
    <property type="protein sequence ID" value="PQO31081.1"/>
    <property type="molecule type" value="Genomic_DNA"/>
</dbReference>
<feature type="transmembrane region" description="Helical" evidence="1">
    <location>
        <begin position="80"/>
        <end position="99"/>
    </location>
</feature>
<evidence type="ECO:0000313" key="2">
    <source>
        <dbReference type="EMBL" id="PQO31081.1"/>
    </source>
</evidence>
<feature type="transmembrane region" description="Helical" evidence="1">
    <location>
        <begin position="138"/>
        <end position="156"/>
    </location>
</feature>
<feature type="transmembrane region" description="Helical" evidence="1">
    <location>
        <begin position="105"/>
        <end position="126"/>
    </location>
</feature>
<feature type="transmembrane region" description="Helical" evidence="1">
    <location>
        <begin position="219"/>
        <end position="242"/>
    </location>
</feature>
<evidence type="ECO:0000256" key="1">
    <source>
        <dbReference type="SAM" id="Phobius"/>
    </source>
</evidence>
<accession>A0A2S8FFZ2</accession>
<proteinExistence type="predicted"/>
<reference evidence="2 3" key="1">
    <citation type="submission" date="2018-02" db="EMBL/GenBank/DDBJ databases">
        <title>Comparative genomes isolates from brazilian mangrove.</title>
        <authorList>
            <person name="Araujo J.E."/>
            <person name="Taketani R.G."/>
            <person name="Silva M.C.P."/>
            <person name="Loureco M.V."/>
            <person name="Andreote F.D."/>
        </authorList>
    </citation>
    <scope>NUCLEOTIDE SEQUENCE [LARGE SCALE GENOMIC DNA]</scope>
    <source>
        <strain evidence="2 3">HEX-2 MGV</strain>
    </source>
</reference>
<keyword evidence="1" id="KW-0812">Transmembrane</keyword>
<protein>
    <submittedName>
        <fullName evidence="2">Uncharacterized protein</fullName>
    </submittedName>
</protein>
<comment type="caution">
    <text evidence="2">The sequence shown here is derived from an EMBL/GenBank/DDBJ whole genome shotgun (WGS) entry which is preliminary data.</text>
</comment>
<dbReference type="Proteomes" id="UP000240009">
    <property type="component" value="Unassembled WGS sequence"/>
</dbReference>
<feature type="transmembrane region" description="Helical" evidence="1">
    <location>
        <begin position="195"/>
        <end position="213"/>
    </location>
</feature>
<name>A0A2S8FFZ2_9BACT</name>
<sequence>MGAIKCDAWKMNHRSHNRAPFFFVLFTAFVDFVLAAIVHDIEQGPERILLTTCILGLSLAQMALCLILMMRHVAAWKIPLGGGLVSLAFGLTVTIGPWAAPFDRIAVVLLATLLFGIAPLAIYRIVFFGLQVQFSLSLLFGLMTLVTIACALVVQINPDWQWFITYLFFFIGSAIPIPLAGSMLVGPRTASTPRYVMWMSLSLVISMIIAVTSEQSVSSVSLVGQIGGYMSLYLLIGGVILLHDAKVRIQTLPTKPAPEEEDPFAAD</sequence>
<organism evidence="2 3">
    <name type="scientific">Blastopirellula marina</name>
    <dbReference type="NCBI Taxonomy" id="124"/>
    <lineage>
        <taxon>Bacteria</taxon>
        <taxon>Pseudomonadati</taxon>
        <taxon>Planctomycetota</taxon>
        <taxon>Planctomycetia</taxon>
        <taxon>Pirellulales</taxon>
        <taxon>Pirellulaceae</taxon>
        <taxon>Blastopirellula</taxon>
    </lineage>
</organism>
<feature type="transmembrane region" description="Helical" evidence="1">
    <location>
        <begin position="21"/>
        <end position="41"/>
    </location>
</feature>
<keyword evidence="1" id="KW-0472">Membrane</keyword>
<feature type="transmembrane region" description="Helical" evidence="1">
    <location>
        <begin position="162"/>
        <end position="183"/>
    </location>
</feature>